<dbReference type="EMBL" id="CM051400">
    <property type="protein sequence ID" value="KAJ4714489.1"/>
    <property type="molecule type" value="Genomic_DNA"/>
</dbReference>
<keyword evidence="2" id="KW-1185">Reference proteome</keyword>
<gene>
    <name evidence="1" type="ORF">OWV82_012968</name>
</gene>
<accession>A0ACC1XSQ9</accession>
<protein>
    <submittedName>
        <fullName evidence="1">Pentatricopeptide repeat</fullName>
    </submittedName>
</protein>
<sequence>MLVYRSFHQSRLKRILFPPIIQIPNTSLHFSAQDVYVNNVKISALARAGNMSSARQLFDKMTTKDAVSWNAIITGYWKNGFLQQSKNLFKLMPVKNVVSWNCMIAGCIENERIEEAFDYFQAMPKRNTATFNAMISGFVKHGQIEQATRLFEEMPRRNVISYTAMIDGYMKIGDVDKARALFDYMPCKNVVSWAVIISGYVENGRFNEARELFYRMPDYNKNVVVVTAMITGFCKEGMVENARLLFEGIRCKDHVSFNAMITGYAQNGLGEEALRLFSEMLQTGTQPDQSTFVSVFTACSALASLIEGRQTHVLVIRNGFEANVSVCNALITMYSRCGAILDSELAFRKIYSPDLVSWNAVIVAFAQHGLYEKALSFFGQMRLNGFEPDGVTFLSLLSACDHSGKVNECMDLFELMVKNYGIVPGSEHYACLVDILSRAGQLEKACQIIQNMPFEADLGDWGAVLAACGAYVNVQLGELAATKIRDLDPENPGAYVMLSNIYAAAGMWKEVTRVRVLMKQQGIKKQRAYSWMEIGNKVNYFLGGDLSHPDTSKIHSDLKSISLQMKSMDDIAEIVSSWSFSD</sequence>
<reference evidence="1 2" key="1">
    <citation type="journal article" date="2023" name="Science">
        <title>Complex scaffold remodeling in plant triterpene biosynthesis.</title>
        <authorList>
            <person name="De La Pena R."/>
            <person name="Hodgson H."/>
            <person name="Liu J.C."/>
            <person name="Stephenson M.J."/>
            <person name="Martin A.C."/>
            <person name="Owen C."/>
            <person name="Harkess A."/>
            <person name="Leebens-Mack J."/>
            <person name="Jimenez L.E."/>
            <person name="Osbourn A."/>
            <person name="Sattely E.S."/>
        </authorList>
    </citation>
    <scope>NUCLEOTIDE SEQUENCE [LARGE SCALE GENOMIC DNA]</scope>
    <source>
        <strain evidence="2">cv. JPN11</strain>
        <tissue evidence="1">Leaf</tissue>
    </source>
</reference>
<proteinExistence type="predicted"/>
<evidence type="ECO:0000313" key="1">
    <source>
        <dbReference type="EMBL" id="KAJ4714489.1"/>
    </source>
</evidence>
<evidence type="ECO:0000313" key="2">
    <source>
        <dbReference type="Proteomes" id="UP001164539"/>
    </source>
</evidence>
<dbReference type="Proteomes" id="UP001164539">
    <property type="component" value="Chromosome 7"/>
</dbReference>
<organism evidence="1 2">
    <name type="scientific">Melia azedarach</name>
    <name type="common">Chinaberry tree</name>
    <dbReference type="NCBI Taxonomy" id="155640"/>
    <lineage>
        <taxon>Eukaryota</taxon>
        <taxon>Viridiplantae</taxon>
        <taxon>Streptophyta</taxon>
        <taxon>Embryophyta</taxon>
        <taxon>Tracheophyta</taxon>
        <taxon>Spermatophyta</taxon>
        <taxon>Magnoliopsida</taxon>
        <taxon>eudicotyledons</taxon>
        <taxon>Gunneridae</taxon>
        <taxon>Pentapetalae</taxon>
        <taxon>rosids</taxon>
        <taxon>malvids</taxon>
        <taxon>Sapindales</taxon>
        <taxon>Meliaceae</taxon>
        <taxon>Melia</taxon>
    </lineage>
</organism>
<name>A0ACC1XSQ9_MELAZ</name>
<comment type="caution">
    <text evidence="1">The sequence shown here is derived from an EMBL/GenBank/DDBJ whole genome shotgun (WGS) entry which is preliminary data.</text>
</comment>